<accession>A0A1T5EBI6</accession>
<dbReference type="PROSITE" id="PS51257">
    <property type="entry name" value="PROKAR_LIPOPROTEIN"/>
    <property type="match status" value="1"/>
</dbReference>
<dbReference type="GO" id="GO:0005886">
    <property type="term" value="C:plasma membrane"/>
    <property type="evidence" value="ECO:0007669"/>
    <property type="project" value="InterPro"/>
</dbReference>
<dbReference type="GO" id="GO:0015221">
    <property type="term" value="F:lipopolysaccharide transmembrane transporter activity"/>
    <property type="evidence" value="ECO:0007669"/>
    <property type="project" value="InterPro"/>
</dbReference>
<organism evidence="1 2">
    <name type="scientific">Parabacteroides chartae</name>
    <dbReference type="NCBI Taxonomy" id="1037355"/>
    <lineage>
        <taxon>Bacteria</taxon>
        <taxon>Pseudomonadati</taxon>
        <taxon>Bacteroidota</taxon>
        <taxon>Bacteroidia</taxon>
        <taxon>Bacteroidales</taxon>
        <taxon>Tannerellaceae</taxon>
        <taxon>Parabacteroides</taxon>
    </lineage>
</organism>
<evidence type="ECO:0000313" key="2">
    <source>
        <dbReference type="Proteomes" id="UP000190852"/>
    </source>
</evidence>
<protein>
    <submittedName>
        <fullName evidence="1">LPS export ABC transporter protein LptC</fullName>
    </submittedName>
</protein>
<dbReference type="EMBL" id="FUYQ01000025">
    <property type="protein sequence ID" value="SKB81417.1"/>
    <property type="molecule type" value="Genomic_DNA"/>
</dbReference>
<reference evidence="2" key="1">
    <citation type="submission" date="2017-02" db="EMBL/GenBank/DDBJ databases">
        <authorList>
            <person name="Varghese N."/>
            <person name="Submissions S."/>
        </authorList>
    </citation>
    <scope>NUCLEOTIDE SEQUENCE [LARGE SCALE GENOMIC DNA]</scope>
    <source>
        <strain evidence="2">DSM 24967</strain>
    </source>
</reference>
<dbReference type="Proteomes" id="UP000190852">
    <property type="component" value="Unassembled WGS sequence"/>
</dbReference>
<keyword evidence="2" id="KW-1185">Reference proteome</keyword>
<name>A0A1T5EBI6_9BACT</name>
<sequence>MIIPLLKLLSNNKNITAALFAAVMFILLSTSCGKENKEVVDVSFDPEKSYTMKALDISTLISDSGITRYRLNTKKWLVFEKAAEPHWYFPDGVYVEKFDTLFRAEASIKADTAYYYDKKGLWKLIGNVKVSSLAGERFETSLLFWDQRTEKVYSDKFIRIEQAERVITGIGFESNQSMTLYKIFNPQGVFPVSESRADSLKQDTVK</sequence>
<dbReference type="Gene3D" id="2.60.450.10">
    <property type="entry name" value="Lipopolysaccharide (LPS) transport protein A like domain"/>
    <property type="match status" value="1"/>
</dbReference>
<proteinExistence type="predicted"/>
<evidence type="ECO:0000313" key="1">
    <source>
        <dbReference type="EMBL" id="SKB81417.1"/>
    </source>
</evidence>
<dbReference type="InterPro" id="IPR026265">
    <property type="entry name" value="LptC"/>
</dbReference>
<dbReference type="AlphaFoldDB" id="A0A1T5EBI6"/>
<dbReference type="Pfam" id="PF06835">
    <property type="entry name" value="LptC"/>
    <property type="match status" value="1"/>
</dbReference>
<dbReference type="InterPro" id="IPR010664">
    <property type="entry name" value="LipoPS_assembly_LptC-rel"/>
</dbReference>
<dbReference type="RefSeq" id="WP_079684308.1">
    <property type="nucleotide sequence ID" value="NZ_FUYQ01000025.1"/>
</dbReference>
<dbReference type="NCBIfam" id="TIGR04409">
    <property type="entry name" value="LptC_YrbK"/>
    <property type="match status" value="1"/>
</dbReference>
<gene>
    <name evidence="1" type="ORF">SAMN05660349_02894</name>
</gene>